<evidence type="ECO:0000256" key="2">
    <source>
        <dbReference type="ARBA" id="ARBA00010690"/>
    </source>
</evidence>
<dbReference type="PATRIC" id="fig|84022.5.peg.1821"/>
<comment type="similarity">
    <text evidence="2 12">Belongs to the type III secretion exporter family.</text>
</comment>
<dbReference type="GO" id="GO:0009306">
    <property type="term" value="P:protein secretion"/>
    <property type="evidence" value="ECO:0007669"/>
    <property type="project" value="InterPro"/>
</dbReference>
<evidence type="ECO:0000256" key="1">
    <source>
        <dbReference type="ARBA" id="ARBA00004651"/>
    </source>
</evidence>
<dbReference type="NCBIfam" id="TIGR00328">
    <property type="entry name" value="flhB"/>
    <property type="match status" value="1"/>
</dbReference>
<dbReference type="Proteomes" id="UP000035704">
    <property type="component" value="Chromosome"/>
</dbReference>
<keyword evidence="14" id="KW-1185">Reference proteome</keyword>
<evidence type="ECO:0000256" key="6">
    <source>
        <dbReference type="ARBA" id="ARBA00022692"/>
    </source>
</evidence>
<dbReference type="Gene3D" id="6.10.250.2080">
    <property type="match status" value="1"/>
</dbReference>
<evidence type="ECO:0000256" key="5">
    <source>
        <dbReference type="ARBA" id="ARBA00022475"/>
    </source>
</evidence>
<name>A0A0D8I6P7_9CLOT</name>
<sequence>MKFHINLQLFTEEKTEKATPKKVKESREKGQVLQSKEVNSALVLLGAFLTLKLLSSYIGASMKEFAIYVYDQYLNLDYLFSIKNINRLTLITLYNILKISIPIAIVCLLIGVICGYMQVGYLFTTKTLAVKFSKLNPIEGFKRMFSMKSLVELVKSFIKIIFIGYIVYRYAVNQLSTIFNMMLVDVGVIVETLIHITINIGLRAAIVLLVIAVLDYYYQKYDYDKNLKMSKQEIKEEYKQTEGNPQIKSKIKEKQRQIAMGRMMQEVPKADVIVTNPTHFAVAIQYDPKQFEAPRVLAKGQDLIAQNIKKIATENNLPIVENKPLARTLYDTVEIGEFVPPELYQAVAEILAYVYQMNNRT</sequence>
<comment type="function">
    <text evidence="12">Required for formation of the rod structure in the basal body of the flagellar apparatus. Together with FliI and FliH, may constitute the export apparatus of flagellin.</text>
</comment>
<dbReference type="Pfam" id="PF01312">
    <property type="entry name" value="Bac_export_2"/>
    <property type="match status" value="1"/>
</dbReference>
<keyword evidence="13" id="KW-0282">Flagellum</keyword>
<evidence type="ECO:0000256" key="8">
    <source>
        <dbReference type="ARBA" id="ARBA00022927"/>
    </source>
</evidence>
<dbReference type="GO" id="GO:0044780">
    <property type="term" value="P:bacterial-type flagellum assembly"/>
    <property type="evidence" value="ECO:0007669"/>
    <property type="project" value="InterPro"/>
</dbReference>
<dbReference type="PANTHER" id="PTHR30531:SF12">
    <property type="entry name" value="FLAGELLAR BIOSYNTHETIC PROTEIN FLHB"/>
    <property type="match status" value="1"/>
</dbReference>
<evidence type="ECO:0000256" key="9">
    <source>
        <dbReference type="ARBA" id="ARBA00022989"/>
    </source>
</evidence>
<protein>
    <recommendedName>
        <fullName evidence="3 12">Flagellar biosynthetic protein FlhB</fullName>
    </recommendedName>
</protein>
<keyword evidence="11 12" id="KW-1006">Bacterial flagellum protein export</keyword>
<dbReference type="FunFam" id="3.40.1690.10:FF:000001">
    <property type="entry name" value="Flagellar biosynthetic protein FlhB"/>
    <property type="match status" value="1"/>
</dbReference>
<evidence type="ECO:0000256" key="10">
    <source>
        <dbReference type="ARBA" id="ARBA00023136"/>
    </source>
</evidence>
<dbReference type="PANTHER" id="PTHR30531">
    <property type="entry name" value="FLAGELLAR BIOSYNTHETIC PROTEIN FLHB"/>
    <property type="match status" value="1"/>
</dbReference>
<dbReference type="RefSeq" id="WP_052661527.1">
    <property type="nucleotide sequence ID" value="NZ_CP009687.1"/>
</dbReference>
<dbReference type="Gene3D" id="3.40.1690.10">
    <property type="entry name" value="secretion proteins EscU"/>
    <property type="match status" value="1"/>
</dbReference>
<dbReference type="SUPFAM" id="SSF160544">
    <property type="entry name" value="EscU C-terminal domain-like"/>
    <property type="match status" value="1"/>
</dbReference>
<organism evidence="13 14">
    <name type="scientific">Clostridium aceticum</name>
    <dbReference type="NCBI Taxonomy" id="84022"/>
    <lineage>
        <taxon>Bacteria</taxon>
        <taxon>Bacillati</taxon>
        <taxon>Bacillota</taxon>
        <taxon>Clostridia</taxon>
        <taxon>Eubacteriales</taxon>
        <taxon>Clostridiaceae</taxon>
        <taxon>Clostridium</taxon>
    </lineage>
</organism>
<evidence type="ECO:0000256" key="4">
    <source>
        <dbReference type="ARBA" id="ARBA00022448"/>
    </source>
</evidence>
<dbReference type="InterPro" id="IPR006136">
    <property type="entry name" value="FlhB"/>
</dbReference>
<proteinExistence type="inferred from homology"/>
<dbReference type="InterPro" id="IPR029025">
    <property type="entry name" value="T3SS_substrate_exporter_C"/>
</dbReference>
<evidence type="ECO:0000313" key="14">
    <source>
        <dbReference type="Proteomes" id="UP000035704"/>
    </source>
</evidence>
<reference evidence="13 14" key="1">
    <citation type="submission" date="2014-10" db="EMBL/GenBank/DDBJ databases">
        <title>Genome sequence of Clostridium aceticum DSM 1496.</title>
        <authorList>
            <person name="Poehlein A."/>
            <person name="Schiel-Bengelsdorf B."/>
            <person name="Gottschalk G."/>
            <person name="Duerre P."/>
            <person name="Daniel R."/>
        </authorList>
    </citation>
    <scope>NUCLEOTIDE SEQUENCE [LARGE SCALE GENOMIC DNA]</scope>
    <source>
        <strain evidence="13 14">DSM 1496</strain>
    </source>
</reference>
<gene>
    <name evidence="13" type="primary">flhB2</name>
    <name evidence="12" type="synonym">flhB</name>
    <name evidence="13" type="ORF">CACET_c20160</name>
</gene>
<evidence type="ECO:0000256" key="11">
    <source>
        <dbReference type="ARBA" id="ARBA00023225"/>
    </source>
</evidence>
<comment type="subcellular location">
    <subcellularLocation>
        <location evidence="1">Cell membrane</location>
        <topology evidence="1">Multi-pass membrane protein</topology>
    </subcellularLocation>
</comment>
<keyword evidence="9 12" id="KW-1133">Transmembrane helix</keyword>
<feature type="transmembrane region" description="Helical" evidence="12">
    <location>
        <begin position="99"/>
        <end position="124"/>
    </location>
</feature>
<accession>A0A0D8I6P7</accession>
<keyword evidence="13" id="KW-0969">Cilium</keyword>
<evidence type="ECO:0000256" key="12">
    <source>
        <dbReference type="RuleBase" id="RU364091"/>
    </source>
</evidence>
<keyword evidence="10 12" id="KW-0472">Membrane</keyword>
<evidence type="ECO:0000313" key="13">
    <source>
        <dbReference type="EMBL" id="AKL95464.1"/>
    </source>
</evidence>
<dbReference type="STRING" id="84022.CACET_c20160"/>
<feature type="transmembrane region" description="Helical" evidence="12">
    <location>
        <begin position="153"/>
        <end position="172"/>
    </location>
</feature>
<keyword evidence="13" id="KW-0966">Cell projection</keyword>
<dbReference type="PRINTS" id="PR00950">
    <property type="entry name" value="TYPE3IMSPROT"/>
</dbReference>
<dbReference type="GO" id="GO:0005886">
    <property type="term" value="C:plasma membrane"/>
    <property type="evidence" value="ECO:0007669"/>
    <property type="project" value="UniProtKB-SubCell"/>
</dbReference>
<keyword evidence="4 12" id="KW-0813">Transport</keyword>
<feature type="transmembrane region" description="Helical" evidence="12">
    <location>
        <begin position="41"/>
        <end position="60"/>
    </location>
</feature>
<dbReference type="InterPro" id="IPR006135">
    <property type="entry name" value="T3SS_substrate_exporter"/>
</dbReference>
<keyword evidence="5 12" id="KW-1003">Cell membrane</keyword>
<dbReference type="EMBL" id="CP009687">
    <property type="protein sequence ID" value="AKL95464.1"/>
    <property type="molecule type" value="Genomic_DNA"/>
</dbReference>
<keyword evidence="6 12" id="KW-0812">Transmembrane</keyword>
<keyword evidence="7 12" id="KW-1005">Bacterial flagellum biogenesis</keyword>
<feature type="transmembrane region" description="Helical" evidence="12">
    <location>
        <begin position="192"/>
        <end position="218"/>
    </location>
</feature>
<dbReference type="AlphaFoldDB" id="A0A0D8I6P7"/>
<evidence type="ECO:0000256" key="3">
    <source>
        <dbReference type="ARBA" id="ARBA00021622"/>
    </source>
</evidence>
<dbReference type="OrthoDB" id="9807950at2"/>
<dbReference type="KEGG" id="cace:CACET_c20160"/>
<keyword evidence="8 12" id="KW-0653">Protein transport</keyword>
<evidence type="ECO:0000256" key="7">
    <source>
        <dbReference type="ARBA" id="ARBA00022795"/>
    </source>
</evidence>